<protein>
    <recommendedName>
        <fullName evidence="1">Serine aminopeptidase S33 domain-containing protein</fullName>
    </recommendedName>
</protein>
<feature type="domain" description="Serine aminopeptidase S33" evidence="1">
    <location>
        <begin position="61"/>
        <end position="324"/>
    </location>
</feature>
<reference evidence="2" key="1">
    <citation type="submission" date="2021-01" db="EMBL/GenBank/DDBJ databases">
        <authorList>
            <person name="Corre E."/>
            <person name="Pelletier E."/>
            <person name="Niang G."/>
            <person name="Scheremetjew M."/>
            <person name="Finn R."/>
            <person name="Kale V."/>
            <person name="Holt S."/>
            <person name="Cochrane G."/>
            <person name="Meng A."/>
            <person name="Brown T."/>
            <person name="Cohen L."/>
        </authorList>
    </citation>
    <scope>NUCLEOTIDE SEQUENCE</scope>
    <source>
        <strain evidence="2">CCMP125</strain>
    </source>
</reference>
<dbReference type="Gene3D" id="3.40.50.1820">
    <property type="entry name" value="alpha/beta hydrolase"/>
    <property type="match status" value="1"/>
</dbReference>
<accession>A0A7S2Y9R0</accession>
<evidence type="ECO:0000313" key="2">
    <source>
        <dbReference type="EMBL" id="CAD9961211.1"/>
    </source>
</evidence>
<dbReference type="SUPFAM" id="SSF53474">
    <property type="entry name" value="alpha/beta-Hydrolases"/>
    <property type="match status" value="1"/>
</dbReference>
<dbReference type="InterPro" id="IPR029058">
    <property type="entry name" value="AB_hydrolase_fold"/>
</dbReference>
<dbReference type="InterPro" id="IPR051044">
    <property type="entry name" value="MAG_DAG_Lipase"/>
</dbReference>
<dbReference type="Pfam" id="PF12146">
    <property type="entry name" value="Hydrolase_4"/>
    <property type="match status" value="1"/>
</dbReference>
<gene>
    <name evidence="2" type="ORF">APAL1065_LOCUS9977</name>
</gene>
<dbReference type="EMBL" id="HBHT01014990">
    <property type="protein sequence ID" value="CAD9961211.1"/>
    <property type="molecule type" value="Transcribed_RNA"/>
</dbReference>
<dbReference type="InterPro" id="IPR022742">
    <property type="entry name" value="Hydrolase_4"/>
</dbReference>
<evidence type="ECO:0000259" key="1">
    <source>
        <dbReference type="Pfam" id="PF12146"/>
    </source>
</evidence>
<sequence length="355" mass="39806">MVKRTIFGVERDIDIGDDVFPSPEEFAALEAPMGEHTHGWFDSCIDGAKLHYREFIPKGGKPDAIVVFINGVTSHSGEIFVKKNGQKTSVGLLIDTFNGANIALYSHDNYGHGYSEGDRFYIPSYESNLQDYLKFIKMVGDKNKGELPVYIMGISYGGTLTLHAARKIQDDPSLGPKKFSGCILACPAIIGDLPPFPVYQILRYILAPLFPKWTPFFMPNPISPDRIWSDPEVLEMHRNPRMTEMRLAGEGEPFRLGTALSLVVSLDEARFKVIPGFNVPFYLMHGTEDHGVKIEGSEYMWSTVDTPIDSREFVHVEGGFHDLFSLPESYDLMEGVVKWMKKSNYGTSTDNTVMT</sequence>
<dbReference type="PANTHER" id="PTHR11614">
    <property type="entry name" value="PHOSPHOLIPASE-RELATED"/>
    <property type="match status" value="1"/>
</dbReference>
<name>A0A7S2Y9R0_9STRA</name>
<dbReference type="AlphaFoldDB" id="A0A7S2Y9R0"/>
<organism evidence="2">
    <name type="scientific">Entomoneis paludosa</name>
    <dbReference type="NCBI Taxonomy" id="265537"/>
    <lineage>
        <taxon>Eukaryota</taxon>
        <taxon>Sar</taxon>
        <taxon>Stramenopiles</taxon>
        <taxon>Ochrophyta</taxon>
        <taxon>Bacillariophyta</taxon>
        <taxon>Bacillariophyceae</taxon>
        <taxon>Bacillariophycidae</taxon>
        <taxon>Entomoneidaceae</taxon>
        <taxon>Entomoneis</taxon>
    </lineage>
</organism>
<proteinExistence type="predicted"/>